<feature type="compositionally biased region" description="Polar residues" evidence="15">
    <location>
        <begin position="2558"/>
        <end position="2598"/>
    </location>
</feature>
<comment type="subcellular location">
    <subcellularLocation>
        <location evidence="1">Membrane</location>
        <topology evidence="1">Single-pass type I membrane protein</topology>
    </subcellularLocation>
</comment>
<dbReference type="PANTHER" id="PTHR46093">
    <property type="entry name" value="ACYL-COA-BINDING DOMAIN-CONTAINING PROTEIN 5"/>
    <property type="match status" value="1"/>
</dbReference>
<feature type="chain" id="PRO_5008898361" description="EGF-like domain-containing protein" evidence="17">
    <location>
        <begin position="29"/>
        <end position="2700"/>
    </location>
</feature>
<keyword evidence="12 14" id="KW-0424">Laminin EGF-like domain</keyword>
<dbReference type="OrthoDB" id="263283at2759"/>
<dbReference type="Pfam" id="PF07645">
    <property type="entry name" value="EGF_CA"/>
    <property type="match status" value="2"/>
</dbReference>
<keyword evidence="4 16" id="KW-0812">Transmembrane</keyword>
<evidence type="ECO:0000313" key="21">
    <source>
        <dbReference type="EMBL" id="GAU99410.1"/>
    </source>
</evidence>
<keyword evidence="3 13" id="KW-0245">EGF-like domain</keyword>
<feature type="disulfide bond" evidence="14">
    <location>
        <begin position="1149"/>
        <end position="1163"/>
    </location>
</feature>
<evidence type="ECO:0000256" key="1">
    <source>
        <dbReference type="ARBA" id="ARBA00004479"/>
    </source>
</evidence>
<keyword evidence="7" id="KW-0106">Calcium</keyword>
<dbReference type="GO" id="GO:0048513">
    <property type="term" value="P:animal organ development"/>
    <property type="evidence" value="ECO:0007669"/>
    <property type="project" value="UniProtKB-ARBA"/>
</dbReference>
<keyword evidence="6" id="KW-0677">Repeat</keyword>
<feature type="signal peptide" evidence="17">
    <location>
        <begin position="1"/>
        <end position="28"/>
    </location>
</feature>
<dbReference type="SMART" id="SM00423">
    <property type="entry name" value="PSI"/>
    <property type="match status" value="5"/>
</dbReference>
<feature type="compositionally biased region" description="Low complexity" evidence="15">
    <location>
        <begin position="2625"/>
        <end position="2639"/>
    </location>
</feature>
<evidence type="ECO:0000256" key="8">
    <source>
        <dbReference type="ARBA" id="ARBA00022989"/>
    </source>
</evidence>
<dbReference type="GO" id="GO:0048731">
    <property type="term" value="P:system development"/>
    <property type="evidence" value="ECO:0007669"/>
    <property type="project" value="UniProtKB-ARBA"/>
</dbReference>
<feature type="domain" description="EGF-like" evidence="19">
    <location>
        <begin position="1038"/>
        <end position="1079"/>
    </location>
</feature>
<evidence type="ECO:0000256" key="3">
    <source>
        <dbReference type="ARBA" id="ARBA00022536"/>
    </source>
</evidence>
<dbReference type="InterPro" id="IPR000742">
    <property type="entry name" value="EGF"/>
</dbReference>
<evidence type="ECO:0000313" key="22">
    <source>
        <dbReference type="Proteomes" id="UP000186922"/>
    </source>
</evidence>
<dbReference type="InterPro" id="IPR002049">
    <property type="entry name" value="LE_dom"/>
</dbReference>
<keyword evidence="9 16" id="KW-0472">Membrane</keyword>
<keyword evidence="10 14" id="KW-1015">Disulfide bond</keyword>
<dbReference type="Pfam" id="PF24973">
    <property type="entry name" value="EGF_LMN_ATRN"/>
    <property type="match status" value="2"/>
</dbReference>
<name>A0A1D1VES4_RAMVA</name>
<dbReference type="SMART" id="SM00181">
    <property type="entry name" value="EGF"/>
    <property type="match status" value="6"/>
</dbReference>
<evidence type="ECO:0000256" key="7">
    <source>
        <dbReference type="ARBA" id="ARBA00022837"/>
    </source>
</evidence>
<dbReference type="PROSITE" id="PS01248">
    <property type="entry name" value="EGF_LAM_1"/>
    <property type="match status" value="3"/>
</dbReference>
<dbReference type="CDD" id="cd00054">
    <property type="entry name" value="EGF_CA"/>
    <property type="match status" value="1"/>
</dbReference>
<proteinExistence type="predicted"/>
<dbReference type="InterPro" id="IPR000152">
    <property type="entry name" value="EGF-type_Asp/Asn_hydroxyl_site"/>
</dbReference>
<dbReference type="InterPro" id="IPR015915">
    <property type="entry name" value="Kelch-typ_b-propeller"/>
</dbReference>
<evidence type="ECO:0008006" key="23">
    <source>
        <dbReference type="Google" id="ProtNLM"/>
    </source>
</evidence>
<evidence type="ECO:0000256" key="17">
    <source>
        <dbReference type="SAM" id="SignalP"/>
    </source>
</evidence>
<evidence type="ECO:0000256" key="10">
    <source>
        <dbReference type="ARBA" id="ARBA00023157"/>
    </source>
</evidence>
<dbReference type="Proteomes" id="UP000186922">
    <property type="component" value="Unassembled WGS sequence"/>
</dbReference>
<evidence type="ECO:0000256" key="2">
    <source>
        <dbReference type="ARBA" id="ARBA00022441"/>
    </source>
</evidence>
<dbReference type="PANTHER" id="PTHR46093:SF16">
    <property type="entry name" value="MULTIPLE EGF-LIKE-DOMAINS 8"/>
    <property type="match status" value="1"/>
</dbReference>
<accession>A0A1D1VES4</accession>
<dbReference type="STRING" id="947166.A0A1D1VES4"/>
<dbReference type="SUPFAM" id="SSF49854">
    <property type="entry name" value="Spermadhesin, CUB domain"/>
    <property type="match status" value="1"/>
</dbReference>
<dbReference type="SUPFAM" id="SSF57196">
    <property type="entry name" value="EGF/Laminin"/>
    <property type="match status" value="2"/>
</dbReference>
<dbReference type="InterPro" id="IPR056737">
    <property type="entry name" value="Beta-prop_ATRN-MKLN-like"/>
</dbReference>
<dbReference type="Pfam" id="PF24981">
    <property type="entry name" value="Beta-prop_ATRN-LZTR1"/>
    <property type="match status" value="2"/>
</dbReference>
<evidence type="ECO:0000256" key="14">
    <source>
        <dbReference type="PROSITE-ProRule" id="PRU00460"/>
    </source>
</evidence>
<dbReference type="Pfam" id="PF00053">
    <property type="entry name" value="EGF_laminin"/>
    <property type="match status" value="2"/>
</dbReference>
<dbReference type="PROSITE" id="PS00010">
    <property type="entry name" value="ASX_HYDROXYL"/>
    <property type="match status" value="1"/>
</dbReference>
<feature type="domain" description="Laminin EGF-like" evidence="20">
    <location>
        <begin position="2111"/>
        <end position="2159"/>
    </location>
</feature>
<protein>
    <recommendedName>
        <fullName evidence="23">EGF-like domain-containing protein</fullName>
    </recommendedName>
</protein>
<keyword evidence="8 16" id="KW-1133">Transmembrane helix</keyword>
<dbReference type="PROSITE" id="PS01180">
    <property type="entry name" value="CUB"/>
    <property type="match status" value="1"/>
</dbReference>
<dbReference type="InterPro" id="IPR049883">
    <property type="entry name" value="NOTCH1_EGF-like"/>
</dbReference>
<keyword evidence="22" id="KW-1185">Reference proteome</keyword>
<dbReference type="PROSITE" id="PS50026">
    <property type="entry name" value="EGF_3"/>
    <property type="match status" value="1"/>
</dbReference>
<dbReference type="InterPro" id="IPR000859">
    <property type="entry name" value="CUB_dom"/>
</dbReference>
<evidence type="ECO:0000256" key="9">
    <source>
        <dbReference type="ARBA" id="ARBA00023136"/>
    </source>
</evidence>
<dbReference type="PROSITE" id="PS50027">
    <property type="entry name" value="EGF_LAM_2"/>
    <property type="match status" value="2"/>
</dbReference>
<dbReference type="SMART" id="SM00179">
    <property type="entry name" value="EGF_CA"/>
    <property type="match status" value="2"/>
</dbReference>
<evidence type="ECO:0000256" key="13">
    <source>
        <dbReference type="PROSITE-ProRule" id="PRU00076"/>
    </source>
</evidence>
<dbReference type="InterPro" id="IPR035914">
    <property type="entry name" value="Sperma_CUB_dom_sf"/>
</dbReference>
<dbReference type="InterPro" id="IPR009030">
    <property type="entry name" value="Growth_fac_rcpt_cys_sf"/>
</dbReference>
<reference evidence="21 22" key="1">
    <citation type="journal article" date="2016" name="Nat. Commun.">
        <title>Extremotolerant tardigrade genome and improved radiotolerance of human cultured cells by tardigrade-unique protein.</title>
        <authorList>
            <person name="Hashimoto T."/>
            <person name="Horikawa D.D."/>
            <person name="Saito Y."/>
            <person name="Kuwahara H."/>
            <person name="Kozuka-Hata H."/>
            <person name="Shin-I T."/>
            <person name="Minakuchi Y."/>
            <person name="Ohishi K."/>
            <person name="Motoyama A."/>
            <person name="Aizu T."/>
            <person name="Enomoto A."/>
            <person name="Kondo K."/>
            <person name="Tanaka S."/>
            <person name="Hara Y."/>
            <person name="Koshikawa S."/>
            <person name="Sagara H."/>
            <person name="Miura T."/>
            <person name="Yokobori S."/>
            <person name="Miyagawa K."/>
            <person name="Suzuki Y."/>
            <person name="Kubo T."/>
            <person name="Oyama M."/>
            <person name="Kohara Y."/>
            <person name="Fujiyama A."/>
            <person name="Arakawa K."/>
            <person name="Katayama T."/>
            <person name="Toyoda A."/>
            <person name="Kunieda T."/>
        </authorList>
    </citation>
    <scope>NUCLEOTIDE SEQUENCE [LARGE SCALE GENOMIC DNA]</scope>
    <source>
        <strain evidence="21 22">YOKOZUNA-1</strain>
    </source>
</reference>
<dbReference type="FunFam" id="2.10.25.10:FF:000202">
    <property type="entry name" value="Multiple epidermal growth factor-like domains 8"/>
    <property type="match status" value="1"/>
</dbReference>
<keyword evidence="2" id="KW-0880">Kelch repeat</keyword>
<dbReference type="InterPro" id="IPR016201">
    <property type="entry name" value="PSI"/>
</dbReference>
<evidence type="ECO:0000256" key="5">
    <source>
        <dbReference type="ARBA" id="ARBA00022729"/>
    </source>
</evidence>
<dbReference type="SUPFAM" id="SSF117281">
    <property type="entry name" value="Kelch motif"/>
    <property type="match status" value="2"/>
</dbReference>
<comment type="caution">
    <text evidence="13">Lacks conserved residue(s) required for the propagation of feature annotation.</text>
</comment>
<dbReference type="InterPro" id="IPR001881">
    <property type="entry name" value="EGF-like_Ca-bd_dom"/>
</dbReference>
<gene>
    <name evidence="21" type="primary">RvY_10420-1</name>
    <name evidence="21" type="synonym">RvY_10420.1</name>
    <name evidence="21" type="ORF">RvY_10420</name>
</gene>
<feature type="disulfide bond" evidence="14">
    <location>
        <begin position="1137"/>
        <end position="1146"/>
    </location>
</feature>
<sequence>MVPSTNSPYHVCGIVIFLAIFWTGGSEGAVFESECSRNGSSRHIIDDQHNGTLLYRSFSKRSLACQWFIDGSSLGTNIFLNVTQVGGSCELQNCIQVHEGEPDSSEVLATLSGSEIHPVVVVSFTPKLTVSIVASCSELSTFVATFEVLVCSCHENCSSSTPKDCDIRCPNNPCVKLSDSTDLSTVNHHFALLDLKKVSTGRAGHSAVLYNRTVWVFGGSNGTSVVSDLDGFDIRGETWSSVQISAKEPSARYLHSAVVMNDSFHVFGGVDKDANILDDFWVFNFTTRTWTLLYNDFVPALAGHSATLVGDEIFLVGGYLKNGSLSSIIFVWSFAKSSWRTERPRNSDLDLVIATAGHSTIYYRPLHSLVVFGGFRVSSAAHYLFFYNIREQIWTSISPQYGVNARVPSLQLVFHQATLVGSYMVISGGYVANGGKSCERGSVHFYHLECQMFLTGSFFDEKNLTVPEVNRFAHTATLFAGQLLLFGGTEHSVTAKMSSLQLPDFVTSNSDHCMKDYSKRQSCQIDPSCVWCAKGPESEDEGFCVGTQYSKMICGASVTNPSCPTLCPSLTHCVSCMSYIQDSQCSWCPRTAKCMVGTSKSRDDCTAKRFKDVVGWWSSKSLANLENVEQCEQTQSKPGLTVLLYYPDPDPEVPDEILTVQTSVLSFHPVVRFPPNQDTGMFMAEMKGFIHPLGANPKSTWDTQLRMWMKTENSMGFDGTSQLWLSRDGDPKNVELVAESRGIFPVKTEVNRHDELQLFPVIDEKYFVKFVYQIRVQRGRLPPDFEVHMHLTWNGNSIITQPFDVRNLEPFSTDGFGCSKHDSCMLCLSDRSCGWCPSSSRCLTRSSETKESETCKSPSGLALLLSVDVDQCIQCSDITNALTCRDLSICLWDTRTKSCFRRTLMVSGIERPGTVPNPVDECRRRSSCSGCLQSDGCAWCHSTKQCLPHSVLDLLTVFGYCSFWEDSYVEGACTVCSAISDCQVCLNRPNCGWCSRVVSDPRHGQCLSGDIEGPVGPSCPGAKNDTGVSLWSYGSCPDIDECALGTADCHPNATCINTHGHYICECAVGYKGDGRTRCERSCDAPCLHGKCSDETVPRIEPFVCICDLGWTGPQCDIDCGCNFHSTCLKNVSQCDQCYGNTEGPHCERCVRGTFGNATADKGCLPCSCNGHADPNEPCDGVSGKCKCQFPYSGNNCEACPNDFYGEALNGGICYSKCRSRTVIVNATSGGLGNANDTPEGFCLWILISGKFDYFGDRLPITLTIQDSMELLCPNNSLTVTDGLPDFLTYLSLSADMSVDNLGVYDTWESSGRPSSTISRLCGPLKFPFTVRAPSGIMTIAFWRSSRFERFNATYYLENRKDRRKKRDAENGNSGQLRSRLGYSVQVVNNVAYLFGGLDILTGVSGDLWSRGLKSNWTAIDFGHTQQPLPRFFHASAAVKDAMIIHGGFVVNADRSEVMNDMWVFNTTTQGWKEMQPLSKKIPFLAGHTMTLVGDIIFVIGGAAGTFNDVVYTFELSRNRWTPFLANGSRPVGLYGHSATYYPIRNAIFVFGGYRFDLDRTGMSSMLTVLDLNRHRWILLPSLMQENPLPPRIFHAAEYVVEGNYMTVAGGRTPNNLFDQSLLIFRFRCNDWLDETSSSITTLMGPSFMRFLNGSESQLHILSGFSFSQSQLRSSRVPIVQDFCPQYATTGACLSVVGCGMCVSETGNGSFCFDNSGGSMASFSCGPKYNLYPGIACDENLSVMRICREQIECRTCVAPWIGIGEDESRCQWCTNCGNGMCIARYESCESSLSCNRSNAVIREPGMCLDERCHAADCQHCTDSRPSCFWTRHFQRSTEVVKKFRKLPTFSWNCFPQELYQKIASTVGESLEASPPAECPAPCSRYDSCQECLVSDGHTGGFRQCVWSERNKECMNPALVLLQCPLGNCGALLYGGTRDRCPKEPRTATRCADCLHIPKAGWCAEENGNGLGRCLTGGLSGPSSGSCFTANHVTNTTEKKTEETNKSSEKQLKTQIIDDAVHTWHFLTCPSEDECLNGHHTCDERSEDCVDTLAGFNCTCKKGYTQVADNSDPLKEFVCVPVCPSGCQKGVCVEPGVCECDFGFVGPNCTTACQCNGHSACPSDHELTTCSSCKNNTRGAHCELCEEGFVGDARSGGKCQSCATYCNGHATVCLTLNQIFNTSGPNAPYLPDNPFQGIDLMQIKNVLDHDPSSNLALCYNCDGNTTGYRCDSCLPGFFRPPSFTTTKDECRACECNGHDNTCNPATGTSCKCGNNTATDPLCEGSDKKDLPSGVPCWTVQCSQCKEYFVGRPTNGHQCYRQMSVGEDYCFDPEVPRGRCLSGESAKPLRQGRTVFFAVQPKYLNVDIRIYVDVTVGGIDLYISDQEDMFTVTVDKKNGFHSPQVDKKYMANSRGIDEVVDFRRATDTVTYVTASDPTKVVIVRDVRHRVILTIPYTGHDLKLSKFYVVIHGIGSPLSDVTRGRILFRQDQPHIDLFVFFSVFFSCFFLFLAACVVLWKFKQIHGLRQSRQRVAIEMQTMARRPFATVYLVLDRKTGEGFPSQTGAGDPSSSPVSQITVLPSDSQNRPSISAAEPSTSVPVSTAGGINKRLMFLTRRIRNDVNPHEGSASPSNQPSSSGDPPATIRTPVYMPMAFEVLQDGGTAVATFPLLLPECDDVRQPRFCMASTLVSSSAFSQFGVRTN</sequence>
<evidence type="ECO:0000256" key="16">
    <source>
        <dbReference type="SAM" id="Phobius"/>
    </source>
</evidence>
<evidence type="ECO:0000256" key="6">
    <source>
        <dbReference type="ARBA" id="ARBA00022737"/>
    </source>
</evidence>
<dbReference type="InterPro" id="IPR056863">
    <property type="entry name" value="LMN_ATRN_NET-like_EGF"/>
</dbReference>
<feature type="disulfide bond" evidence="14">
    <location>
        <begin position="2143"/>
        <end position="2157"/>
    </location>
</feature>
<dbReference type="PROSITE" id="PS00022">
    <property type="entry name" value="EGF_1"/>
    <property type="match status" value="1"/>
</dbReference>
<dbReference type="EMBL" id="BDGG01000005">
    <property type="protein sequence ID" value="GAU99410.1"/>
    <property type="molecule type" value="Genomic_DNA"/>
</dbReference>
<dbReference type="PROSITE" id="PS01187">
    <property type="entry name" value="EGF_CA"/>
    <property type="match status" value="1"/>
</dbReference>
<dbReference type="SUPFAM" id="SSF57184">
    <property type="entry name" value="Growth factor receptor domain"/>
    <property type="match status" value="2"/>
</dbReference>
<feature type="domain" description="CUB" evidence="18">
    <location>
        <begin position="1217"/>
        <end position="1357"/>
    </location>
</feature>
<dbReference type="GO" id="GO:0005509">
    <property type="term" value="F:calcium ion binding"/>
    <property type="evidence" value="ECO:0007669"/>
    <property type="project" value="InterPro"/>
</dbReference>
<evidence type="ECO:0000256" key="11">
    <source>
        <dbReference type="ARBA" id="ARBA00023180"/>
    </source>
</evidence>
<dbReference type="SMART" id="SM00180">
    <property type="entry name" value="EGF_Lam"/>
    <property type="match status" value="4"/>
</dbReference>
<evidence type="ECO:0000256" key="15">
    <source>
        <dbReference type="SAM" id="MobiDB-lite"/>
    </source>
</evidence>
<evidence type="ECO:0000256" key="12">
    <source>
        <dbReference type="ARBA" id="ARBA00023292"/>
    </source>
</evidence>
<comment type="caution">
    <text evidence="21">The sequence shown here is derived from an EMBL/GenBank/DDBJ whole genome shotgun (WGS) entry which is preliminary data.</text>
</comment>
<feature type="domain" description="Laminin EGF-like" evidence="20">
    <location>
        <begin position="1119"/>
        <end position="1165"/>
    </location>
</feature>
<dbReference type="Gene3D" id="2.10.25.10">
    <property type="entry name" value="Laminin"/>
    <property type="match status" value="6"/>
</dbReference>
<dbReference type="PROSITE" id="PS01186">
    <property type="entry name" value="EGF_2"/>
    <property type="match status" value="1"/>
</dbReference>
<keyword evidence="5 17" id="KW-0732">Signal</keyword>
<evidence type="ECO:0000256" key="4">
    <source>
        <dbReference type="ARBA" id="ARBA00022692"/>
    </source>
</evidence>
<dbReference type="InterPro" id="IPR018097">
    <property type="entry name" value="EGF_Ca-bd_CS"/>
</dbReference>
<evidence type="ECO:0000259" key="18">
    <source>
        <dbReference type="PROSITE" id="PS01180"/>
    </source>
</evidence>
<feature type="transmembrane region" description="Helical" evidence="16">
    <location>
        <begin position="2493"/>
        <end position="2517"/>
    </location>
</feature>
<evidence type="ECO:0000259" key="19">
    <source>
        <dbReference type="PROSITE" id="PS50026"/>
    </source>
</evidence>
<evidence type="ECO:0000259" key="20">
    <source>
        <dbReference type="PROSITE" id="PS50027"/>
    </source>
</evidence>
<feature type="disulfide bond" evidence="14">
    <location>
        <begin position="2131"/>
        <end position="2140"/>
    </location>
</feature>
<feature type="region of interest" description="Disordered" evidence="15">
    <location>
        <begin position="2619"/>
        <end position="2642"/>
    </location>
</feature>
<organism evidence="21 22">
    <name type="scientific">Ramazzottius varieornatus</name>
    <name type="common">Water bear</name>
    <name type="synonym">Tardigrade</name>
    <dbReference type="NCBI Taxonomy" id="947166"/>
    <lineage>
        <taxon>Eukaryota</taxon>
        <taxon>Metazoa</taxon>
        <taxon>Ecdysozoa</taxon>
        <taxon>Tardigrada</taxon>
        <taxon>Eutardigrada</taxon>
        <taxon>Parachela</taxon>
        <taxon>Hypsibioidea</taxon>
        <taxon>Ramazzottiidae</taxon>
        <taxon>Ramazzottius</taxon>
    </lineage>
</organism>
<feature type="region of interest" description="Disordered" evidence="15">
    <location>
        <begin position="2557"/>
        <end position="2600"/>
    </location>
</feature>
<dbReference type="GO" id="GO:0016020">
    <property type="term" value="C:membrane"/>
    <property type="evidence" value="ECO:0007669"/>
    <property type="project" value="UniProtKB-SubCell"/>
</dbReference>
<keyword evidence="11" id="KW-0325">Glycoprotein</keyword>
<dbReference type="CDD" id="cd00055">
    <property type="entry name" value="EGF_Lam"/>
    <property type="match status" value="3"/>
</dbReference>
<dbReference type="Gene3D" id="2.120.10.80">
    <property type="entry name" value="Kelch-type beta propeller"/>
    <property type="match status" value="4"/>
</dbReference>